<dbReference type="InterPro" id="IPR001841">
    <property type="entry name" value="Znf_RING"/>
</dbReference>
<keyword evidence="3" id="KW-0862">Zinc</keyword>
<dbReference type="InterPro" id="IPR003096">
    <property type="entry name" value="SM22_calponin"/>
</dbReference>
<dbReference type="AlphaFoldDB" id="A0A9J7FV75"/>
<dbReference type="InterPro" id="IPR017907">
    <property type="entry name" value="Znf_RING_CS"/>
</dbReference>
<dbReference type="InterPro" id="IPR001997">
    <property type="entry name" value="Calponin/LIMCH1"/>
</dbReference>
<dbReference type="Pfam" id="PF00307">
    <property type="entry name" value="CH"/>
    <property type="match status" value="1"/>
</dbReference>
<dbReference type="PRINTS" id="PR00889">
    <property type="entry name" value="CALPONIN"/>
</dbReference>
<evidence type="ECO:0000256" key="1">
    <source>
        <dbReference type="ARBA" id="ARBA00022723"/>
    </source>
</evidence>
<dbReference type="GO" id="GO:0031032">
    <property type="term" value="P:actomyosin structure organization"/>
    <property type="evidence" value="ECO:0007669"/>
    <property type="project" value="InterPro"/>
</dbReference>
<accession>A0A9J7FV75</accession>
<dbReference type="PROSITE" id="PS50119">
    <property type="entry name" value="ZF_BBOX"/>
    <property type="match status" value="1"/>
</dbReference>
<dbReference type="PROSITE" id="PS00518">
    <property type="entry name" value="ZF_RING_1"/>
    <property type="match status" value="1"/>
</dbReference>
<gene>
    <name evidence="8" type="primary">LOC113835262</name>
</gene>
<dbReference type="SMART" id="SM00184">
    <property type="entry name" value="RING"/>
    <property type="match status" value="1"/>
</dbReference>
<dbReference type="Pfam" id="PF15227">
    <property type="entry name" value="zf-C3HC4_4"/>
    <property type="match status" value="1"/>
</dbReference>
<evidence type="ECO:0000313" key="7">
    <source>
        <dbReference type="Proteomes" id="UP001108280"/>
    </source>
</evidence>
<evidence type="ECO:0000256" key="4">
    <source>
        <dbReference type="PROSITE-ProRule" id="PRU00024"/>
    </source>
</evidence>
<dbReference type="SUPFAM" id="SSF57850">
    <property type="entry name" value="RING/U-box"/>
    <property type="match status" value="1"/>
</dbReference>
<dbReference type="GeneID" id="113835262"/>
<reference evidence="7" key="2">
    <citation type="journal article" date="2020" name="Biotechnol. Bioeng.">
        <title>Chromosome-scale scaffolds for the Chinese hamster reference genome assembly to facilitate the study of the CHO epigenome.</title>
        <authorList>
            <person name="Hilliard W."/>
            <person name="MacDonald M."/>
            <person name="Lee K.H."/>
        </authorList>
    </citation>
    <scope>NUCLEOTIDE SEQUENCE [LARGE SCALE GENOMIC DNA]</scope>
    <source>
        <strain evidence="7">17A/GY</strain>
    </source>
</reference>
<dbReference type="InterPro" id="IPR036872">
    <property type="entry name" value="CH_dom_sf"/>
</dbReference>
<reference evidence="7" key="1">
    <citation type="journal article" date="2018" name="Biotechnol. Bioeng.">
        <title>A reference genome of the Chinese hamster based on a hybrid assembly strategy.</title>
        <authorList>
            <person name="Rupp O."/>
            <person name="MacDonald M.L."/>
            <person name="Li S."/>
            <person name="Dhiman H."/>
            <person name="Polson S."/>
            <person name="Griep S."/>
            <person name="Heffner K."/>
            <person name="Hernandez I."/>
            <person name="Brinkrolf K."/>
            <person name="Jadhav V."/>
            <person name="Samoudi M."/>
            <person name="Hao H."/>
            <person name="Kingham B."/>
            <person name="Goesmann A."/>
            <person name="Betenbaugh M.J."/>
            <person name="Lewis N.E."/>
            <person name="Borth N."/>
            <person name="Lee K.H."/>
        </authorList>
    </citation>
    <scope>NUCLEOTIDE SEQUENCE [LARGE SCALE GENOMIC DNA]</scope>
    <source>
        <strain evidence="7">17A/GY</strain>
    </source>
</reference>
<dbReference type="PROSITE" id="PS50089">
    <property type="entry name" value="ZF_RING_2"/>
    <property type="match status" value="1"/>
</dbReference>
<evidence type="ECO:0000313" key="8">
    <source>
        <dbReference type="RefSeq" id="XP_027267418.2"/>
    </source>
</evidence>
<dbReference type="KEGG" id="cge:113835262"/>
<keyword evidence="1" id="KW-0479">Metal-binding</keyword>
<dbReference type="RefSeq" id="XP_027267418.2">
    <property type="nucleotide sequence ID" value="XM_027411617.2"/>
</dbReference>
<keyword evidence="7" id="KW-1185">Reference proteome</keyword>
<dbReference type="Gene3D" id="3.30.40.10">
    <property type="entry name" value="Zinc/RING finger domain, C3HC4 (zinc finger)"/>
    <property type="match status" value="1"/>
</dbReference>
<dbReference type="GO" id="GO:0008270">
    <property type="term" value="F:zinc ion binding"/>
    <property type="evidence" value="ECO:0007669"/>
    <property type="project" value="UniProtKB-KW"/>
</dbReference>
<dbReference type="Gene3D" id="3.30.160.60">
    <property type="entry name" value="Classic Zinc Finger"/>
    <property type="match status" value="1"/>
</dbReference>
<dbReference type="OrthoDB" id="654191at2759"/>
<evidence type="ECO:0000256" key="3">
    <source>
        <dbReference type="ARBA" id="ARBA00022833"/>
    </source>
</evidence>
<dbReference type="SUPFAM" id="SSF57845">
    <property type="entry name" value="B-box zinc-binding domain"/>
    <property type="match status" value="1"/>
</dbReference>
<dbReference type="GO" id="GO:0003779">
    <property type="term" value="F:actin binding"/>
    <property type="evidence" value="ECO:0007669"/>
    <property type="project" value="InterPro"/>
</dbReference>
<dbReference type="Proteomes" id="UP001108280">
    <property type="component" value="Chromosome 4"/>
</dbReference>
<proteinExistence type="predicted"/>
<sequence length="377" mass="43961">MSLENIGNFIKAITKYGVKPHDIFEANDLFENTNHTQVQSTLLALASMAKTKGNKVNVRVKYAEKQEQRFEPEKLREGRNIIGLQKMESDISQAFQEELTCFICLGYFTDPVTISCGHSFCQACLHLSWEDMEVPVHCPMCREPSLQKDFRTNTVLKKLVSIARQASLKKSLSANDHKCDIHKETKRIFCVENKIYLCKLCSESHEHCAHTHCAIETAGESQMEKLLIKMASIWEKMEENQQNLEEEDSMITQFRDYLTQREDMISTEYQKWYPVPFDEEKQHIEKMKNEGQCALEKLRERISLMLLKSMELRDIYEEMMVLSQKPYVELLQGFEDILQRSESMRISMPQNMKPELSALPITGLTERFQSFQGERQQ</sequence>
<name>A0A9J7FV75_CRIGR</name>
<keyword evidence="2 4" id="KW-0863">Zinc-finger</keyword>
<dbReference type="PANTHER" id="PTHR24103">
    <property type="entry name" value="E3 UBIQUITIN-PROTEIN LIGASE TRIM"/>
    <property type="match status" value="1"/>
</dbReference>
<feature type="domain" description="RING-type" evidence="5">
    <location>
        <begin position="101"/>
        <end position="142"/>
    </location>
</feature>
<dbReference type="Gene3D" id="1.10.418.10">
    <property type="entry name" value="Calponin-like domain"/>
    <property type="match status" value="1"/>
</dbReference>
<protein>
    <submittedName>
        <fullName evidence="8">Tripartite motif-containing protein 43-like isoform X2</fullName>
    </submittedName>
</protein>
<dbReference type="SUPFAM" id="SSF47576">
    <property type="entry name" value="Calponin-homology domain, CH-domain"/>
    <property type="match status" value="1"/>
</dbReference>
<reference evidence="8" key="3">
    <citation type="submission" date="2025-08" db="UniProtKB">
        <authorList>
            <consortium name="RefSeq"/>
        </authorList>
    </citation>
    <scope>IDENTIFICATION</scope>
    <source>
        <strain evidence="8">17A/GY</strain>
        <tissue evidence="8">Liver</tissue>
    </source>
</reference>
<evidence type="ECO:0000259" key="6">
    <source>
        <dbReference type="PROSITE" id="PS50119"/>
    </source>
</evidence>
<dbReference type="InterPro" id="IPR001715">
    <property type="entry name" value="CH_dom"/>
</dbReference>
<feature type="domain" description="B box-type" evidence="6">
    <location>
        <begin position="174"/>
        <end position="217"/>
    </location>
</feature>
<evidence type="ECO:0000256" key="2">
    <source>
        <dbReference type="ARBA" id="ARBA00022771"/>
    </source>
</evidence>
<dbReference type="InterPro" id="IPR013083">
    <property type="entry name" value="Znf_RING/FYVE/PHD"/>
</dbReference>
<dbReference type="InterPro" id="IPR050143">
    <property type="entry name" value="TRIM/RBCC"/>
</dbReference>
<dbReference type="InterPro" id="IPR000315">
    <property type="entry name" value="Znf_B-box"/>
</dbReference>
<evidence type="ECO:0000259" key="5">
    <source>
        <dbReference type="PROSITE" id="PS50089"/>
    </source>
</evidence>
<dbReference type="PRINTS" id="PR00888">
    <property type="entry name" value="SM22CALPONIN"/>
</dbReference>
<organism evidence="7 8">
    <name type="scientific">Cricetulus griseus</name>
    <name type="common">Chinese hamster</name>
    <name type="synonym">Cricetulus barabensis griseus</name>
    <dbReference type="NCBI Taxonomy" id="10029"/>
    <lineage>
        <taxon>Eukaryota</taxon>
        <taxon>Metazoa</taxon>
        <taxon>Chordata</taxon>
        <taxon>Craniata</taxon>
        <taxon>Vertebrata</taxon>
        <taxon>Euteleostomi</taxon>
        <taxon>Mammalia</taxon>
        <taxon>Eutheria</taxon>
        <taxon>Euarchontoglires</taxon>
        <taxon>Glires</taxon>
        <taxon>Rodentia</taxon>
        <taxon>Myomorpha</taxon>
        <taxon>Muroidea</taxon>
        <taxon>Cricetidae</taxon>
        <taxon>Cricetinae</taxon>
        <taxon>Cricetulus</taxon>
    </lineage>
</organism>